<keyword evidence="4" id="KW-0479">Metal-binding</keyword>
<evidence type="ECO:0000313" key="11">
    <source>
        <dbReference type="EMBL" id="KZT69844.1"/>
    </source>
</evidence>
<dbReference type="PROSITE" id="PS51432">
    <property type="entry name" value="AP_NUCLEASE_F2_4"/>
    <property type="match status" value="1"/>
</dbReference>
<dbReference type="GO" id="GO:0003677">
    <property type="term" value="F:DNA binding"/>
    <property type="evidence" value="ECO:0007669"/>
    <property type="project" value="InterPro"/>
</dbReference>
<dbReference type="STRING" id="1314783.A0A165QRV7"/>
<dbReference type="CDD" id="cd00019">
    <property type="entry name" value="AP2Ec"/>
    <property type="match status" value="1"/>
</dbReference>
<dbReference type="GO" id="GO:0003906">
    <property type="term" value="F:DNA-(apurinic or apyrimidinic site) endonuclease activity"/>
    <property type="evidence" value="ECO:0007669"/>
    <property type="project" value="TreeGrafter"/>
</dbReference>
<evidence type="ECO:0000256" key="3">
    <source>
        <dbReference type="ARBA" id="ARBA00021759"/>
    </source>
</evidence>
<keyword evidence="7" id="KW-0862">Zinc</keyword>
<dbReference type="PROSITE" id="PS00731">
    <property type="entry name" value="AP_NUCLEASE_F2_3"/>
    <property type="match status" value="1"/>
</dbReference>
<dbReference type="OrthoDB" id="7663182at2759"/>
<evidence type="ECO:0000256" key="6">
    <source>
        <dbReference type="ARBA" id="ARBA00022801"/>
    </source>
</evidence>
<gene>
    <name evidence="11" type="ORF">DAEQUDRAFT_745070</name>
</gene>
<dbReference type="InterPro" id="IPR013022">
    <property type="entry name" value="Xyl_isomerase-like_TIM-brl"/>
</dbReference>
<evidence type="ECO:0000256" key="4">
    <source>
        <dbReference type="ARBA" id="ARBA00022723"/>
    </source>
</evidence>
<keyword evidence="6" id="KW-0378">Hydrolase</keyword>
<dbReference type="Pfam" id="PF01261">
    <property type="entry name" value="AP_endonuc_2"/>
    <property type="match status" value="1"/>
</dbReference>
<evidence type="ECO:0000313" key="12">
    <source>
        <dbReference type="Proteomes" id="UP000076727"/>
    </source>
</evidence>
<protein>
    <recommendedName>
        <fullName evidence="3">Apurinic-apyrimidinic endonuclease 1</fullName>
    </recommendedName>
</protein>
<evidence type="ECO:0000259" key="10">
    <source>
        <dbReference type="Pfam" id="PF01261"/>
    </source>
</evidence>
<name>A0A165QRV7_9APHY</name>
<organism evidence="11 12">
    <name type="scientific">Daedalea quercina L-15889</name>
    <dbReference type="NCBI Taxonomy" id="1314783"/>
    <lineage>
        <taxon>Eukaryota</taxon>
        <taxon>Fungi</taxon>
        <taxon>Dikarya</taxon>
        <taxon>Basidiomycota</taxon>
        <taxon>Agaricomycotina</taxon>
        <taxon>Agaricomycetes</taxon>
        <taxon>Polyporales</taxon>
        <taxon>Fomitopsis</taxon>
    </lineage>
</organism>
<dbReference type="SMART" id="SM00518">
    <property type="entry name" value="AP2Ec"/>
    <property type="match status" value="1"/>
</dbReference>
<comment type="cofactor">
    <cofactor evidence="1">
        <name>Zn(2+)</name>
        <dbReference type="ChEBI" id="CHEBI:29105"/>
    </cofactor>
</comment>
<dbReference type="GO" id="GO:0005739">
    <property type="term" value="C:mitochondrion"/>
    <property type="evidence" value="ECO:0007669"/>
    <property type="project" value="TreeGrafter"/>
</dbReference>
<keyword evidence="8" id="KW-0234">DNA repair</keyword>
<dbReference type="InterPro" id="IPR036237">
    <property type="entry name" value="Xyl_isomerase-like_sf"/>
</dbReference>
<dbReference type="PROSITE" id="PS00730">
    <property type="entry name" value="AP_NUCLEASE_F2_2"/>
    <property type="match status" value="1"/>
</dbReference>
<dbReference type="FunFam" id="3.20.20.150:FF:000001">
    <property type="entry name" value="Probable endonuclease 4"/>
    <property type="match status" value="1"/>
</dbReference>
<keyword evidence="11" id="KW-0540">Nuclease</keyword>
<feature type="compositionally biased region" description="Basic and acidic residues" evidence="9">
    <location>
        <begin position="350"/>
        <end position="364"/>
    </location>
</feature>
<dbReference type="GO" id="GO:0008081">
    <property type="term" value="F:phosphoric diester hydrolase activity"/>
    <property type="evidence" value="ECO:0007669"/>
    <property type="project" value="TreeGrafter"/>
</dbReference>
<dbReference type="HAMAP" id="MF_00152">
    <property type="entry name" value="Nfo"/>
    <property type="match status" value="1"/>
</dbReference>
<feature type="region of interest" description="Disordered" evidence="9">
    <location>
        <begin position="297"/>
        <end position="370"/>
    </location>
</feature>
<evidence type="ECO:0000256" key="1">
    <source>
        <dbReference type="ARBA" id="ARBA00001947"/>
    </source>
</evidence>
<dbReference type="AlphaFoldDB" id="A0A165QRV7"/>
<dbReference type="InterPro" id="IPR018246">
    <property type="entry name" value="AP_endonuc_F2_Zn_BS"/>
</dbReference>
<dbReference type="SUPFAM" id="SSF51658">
    <property type="entry name" value="Xylose isomerase-like"/>
    <property type="match status" value="1"/>
</dbReference>
<dbReference type="Gene3D" id="3.20.20.150">
    <property type="entry name" value="Divalent-metal-dependent TIM barrel enzymes"/>
    <property type="match status" value="1"/>
</dbReference>
<keyword evidence="5" id="KW-0227">DNA damage</keyword>
<proteinExistence type="inferred from homology"/>
<keyword evidence="11" id="KW-0255">Endonuclease</keyword>
<dbReference type="Proteomes" id="UP000076727">
    <property type="component" value="Unassembled WGS sequence"/>
</dbReference>
<dbReference type="GO" id="GO:0006284">
    <property type="term" value="P:base-excision repair"/>
    <property type="evidence" value="ECO:0007669"/>
    <property type="project" value="TreeGrafter"/>
</dbReference>
<comment type="similarity">
    <text evidence="2">Belongs to the AP endonuclease 2 family.</text>
</comment>
<dbReference type="PANTHER" id="PTHR21445:SF0">
    <property type="entry name" value="APURINIC-APYRIMIDINIC ENDONUCLEASE"/>
    <property type="match status" value="1"/>
</dbReference>
<evidence type="ECO:0000256" key="5">
    <source>
        <dbReference type="ARBA" id="ARBA00022763"/>
    </source>
</evidence>
<accession>A0A165QRV7</accession>
<dbReference type="NCBIfam" id="TIGR00587">
    <property type="entry name" value="nfo"/>
    <property type="match status" value="1"/>
</dbReference>
<evidence type="ECO:0000256" key="9">
    <source>
        <dbReference type="SAM" id="MobiDB-lite"/>
    </source>
</evidence>
<sequence length="370" mass="40525">MARITNHWKVGPHVSAAGGVENTIVNAASVGANAFALFLKSQRKWTSPELKESSVLEFKSRMKTFGYSASHILPHGSYLVNLGNPDQKKREQSYECFVDDLKRCEELGLHLYNFHPGSTVGVATKEESLALIAGCINRAHTETARVVIVLENMAGSGNVIGSTFAELGEIIAQVGEKSRVGVCLDTCHMFAAGYDIRTKEGWNVAEFERDVGLQYLRGMHLNDSKATLGSKKDRHQNIGLGELGLATFAHVLSDPRTRDLPLILETPAYDEPGTGTSRLGKGGMDVWRKEVEVLNRLGSTGEGEQGKARMDEWTDEIRGVVQRASKKRDAKGKTVKEGGQKRRAGKRKRDRDPEDGGNDEHECESCSEGG</sequence>
<dbReference type="PANTHER" id="PTHR21445">
    <property type="entry name" value="ENDONUCLEASE IV ENDODEOXYRIBONUCLEASE IV"/>
    <property type="match status" value="1"/>
</dbReference>
<dbReference type="GO" id="GO:0008270">
    <property type="term" value="F:zinc ion binding"/>
    <property type="evidence" value="ECO:0007669"/>
    <property type="project" value="InterPro"/>
</dbReference>
<feature type="compositionally biased region" description="Basic and acidic residues" evidence="9">
    <location>
        <begin position="304"/>
        <end position="318"/>
    </location>
</feature>
<evidence type="ECO:0000256" key="8">
    <source>
        <dbReference type="ARBA" id="ARBA00023204"/>
    </source>
</evidence>
<dbReference type="NCBIfam" id="NF002199">
    <property type="entry name" value="PRK01060.1-4"/>
    <property type="match status" value="1"/>
</dbReference>
<dbReference type="InterPro" id="IPR001719">
    <property type="entry name" value="AP_endonuc_2"/>
</dbReference>
<evidence type="ECO:0000256" key="7">
    <source>
        <dbReference type="ARBA" id="ARBA00022833"/>
    </source>
</evidence>
<dbReference type="GO" id="GO:0005634">
    <property type="term" value="C:nucleus"/>
    <property type="evidence" value="ECO:0007669"/>
    <property type="project" value="TreeGrafter"/>
</dbReference>
<dbReference type="EMBL" id="KV429055">
    <property type="protein sequence ID" value="KZT69844.1"/>
    <property type="molecule type" value="Genomic_DNA"/>
</dbReference>
<reference evidence="11 12" key="1">
    <citation type="journal article" date="2016" name="Mol. Biol. Evol.">
        <title>Comparative Genomics of Early-Diverging Mushroom-Forming Fungi Provides Insights into the Origins of Lignocellulose Decay Capabilities.</title>
        <authorList>
            <person name="Nagy L.G."/>
            <person name="Riley R."/>
            <person name="Tritt A."/>
            <person name="Adam C."/>
            <person name="Daum C."/>
            <person name="Floudas D."/>
            <person name="Sun H."/>
            <person name="Yadav J.S."/>
            <person name="Pangilinan J."/>
            <person name="Larsson K.H."/>
            <person name="Matsuura K."/>
            <person name="Barry K."/>
            <person name="Labutti K."/>
            <person name="Kuo R."/>
            <person name="Ohm R.A."/>
            <person name="Bhattacharya S.S."/>
            <person name="Shirouzu T."/>
            <person name="Yoshinaga Y."/>
            <person name="Martin F.M."/>
            <person name="Grigoriev I.V."/>
            <person name="Hibbett D.S."/>
        </authorList>
    </citation>
    <scope>NUCLEOTIDE SEQUENCE [LARGE SCALE GENOMIC DNA]</scope>
    <source>
        <strain evidence="11 12">L-15889</strain>
    </source>
</reference>
<feature type="compositionally biased region" description="Basic and acidic residues" evidence="9">
    <location>
        <begin position="331"/>
        <end position="340"/>
    </location>
</feature>
<keyword evidence="12" id="KW-1185">Reference proteome</keyword>
<evidence type="ECO:0000256" key="2">
    <source>
        <dbReference type="ARBA" id="ARBA00005340"/>
    </source>
</evidence>
<feature type="domain" description="Xylose isomerase-like TIM barrel" evidence="10">
    <location>
        <begin position="26"/>
        <end position="294"/>
    </location>
</feature>